<comment type="catalytic activity">
    <reaction evidence="1">
        <text>ATP + protein L-histidine = ADP + protein N-phospho-L-histidine.</text>
        <dbReference type="EC" id="2.7.13.3"/>
    </reaction>
</comment>
<keyword evidence="4" id="KW-0597">Phosphoprotein</keyword>
<dbReference type="SUPFAM" id="SSF47384">
    <property type="entry name" value="Homodimeric domain of signal transducing histidine kinase"/>
    <property type="match status" value="1"/>
</dbReference>
<dbReference type="InterPro" id="IPR003661">
    <property type="entry name" value="HisK_dim/P_dom"/>
</dbReference>
<dbReference type="InterPro" id="IPR003594">
    <property type="entry name" value="HATPase_dom"/>
</dbReference>
<dbReference type="CDD" id="cd00075">
    <property type="entry name" value="HATPase"/>
    <property type="match status" value="1"/>
</dbReference>
<evidence type="ECO:0000256" key="1">
    <source>
        <dbReference type="ARBA" id="ARBA00000085"/>
    </source>
</evidence>
<evidence type="ECO:0000256" key="4">
    <source>
        <dbReference type="ARBA" id="ARBA00022553"/>
    </source>
</evidence>
<dbReference type="Gene3D" id="1.10.287.130">
    <property type="match status" value="1"/>
</dbReference>
<evidence type="ECO:0000256" key="9">
    <source>
        <dbReference type="ARBA" id="ARBA00023012"/>
    </source>
</evidence>
<accession>A0ABU5F8D6</accession>
<evidence type="ECO:0000256" key="2">
    <source>
        <dbReference type="ARBA" id="ARBA00004141"/>
    </source>
</evidence>
<keyword evidence="9" id="KW-0902">Two-component regulatory system</keyword>
<dbReference type="SMART" id="SM00387">
    <property type="entry name" value="HATPase_c"/>
    <property type="match status" value="1"/>
</dbReference>
<feature type="chain" id="PRO_5047023319" description="histidine kinase" evidence="12">
    <location>
        <begin position="17"/>
        <end position="482"/>
    </location>
</feature>
<evidence type="ECO:0000259" key="14">
    <source>
        <dbReference type="PROSITE" id="PS50885"/>
    </source>
</evidence>
<dbReference type="PROSITE" id="PS50885">
    <property type="entry name" value="HAMP"/>
    <property type="match status" value="1"/>
</dbReference>
<dbReference type="Proteomes" id="UP001272242">
    <property type="component" value="Unassembled WGS sequence"/>
</dbReference>
<evidence type="ECO:0000256" key="5">
    <source>
        <dbReference type="ARBA" id="ARBA00022679"/>
    </source>
</evidence>
<dbReference type="Gene3D" id="3.30.565.10">
    <property type="entry name" value="Histidine kinase-like ATPase, C-terminal domain"/>
    <property type="match status" value="1"/>
</dbReference>
<name>A0ABU5F8D6_9BACT</name>
<evidence type="ECO:0000256" key="6">
    <source>
        <dbReference type="ARBA" id="ARBA00022692"/>
    </source>
</evidence>
<keyword evidence="10 11" id="KW-0472">Membrane</keyword>
<evidence type="ECO:0000256" key="12">
    <source>
        <dbReference type="SAM" id="SignalP"/>
    </source>
</evidence>
<evidence type="ECO:0000259" key="13">
    <source>
        <dbReference type="PROSITE" id="PS50109"/>
    </source>
</evidence>
<dbReference type="EC" id="2.7.13.3" evidence="3"/>
<keyword evidence="8 11" id="KW-1133">Transmembrane helix</keyword>
<evidence type="ECO:0000256" key="11">
    <source>
        <dbReference type="SAM" id="Phobius"/>
    </source>
</evidence>
<evidence type="ECO:0000256" key="3">
    <source>
        <dbReference type="ARBA" id="ARBA00012438"/>
    </source>
</evidence>
<keyword evidence="12" id="KW-0732">Signal</keyword>
<dbReference type="GO" id="GO:0016301">
    <property type="term" value="F:kinase activity"/>
    <property type="evidence" value="ECO:0007669"/>
    <property type="project" value="UniProtKB-KW"/>
</dbReference>
<evidence type="ECO:0000313" key="15">
    <source>
        <dbReference type="EMBL" id="MDY3563378.1"/>
    </source>
</evidence>
<dbReference type="SMART" id="SM00388">
    <property type="entry name" value="HisKA"/>
    <property type="match status" value="1"/>
</dbReference>
<comment type="subcellular location">
    <subcellularLocation>
        <location evidence="2">Membrane</location>
        <topology evidence="2">Multi-pass membrane protein</topology>
    </subcellularLocation>
</comment>
<dbReference type="Pfam" id="PF02518">
    <property type="entry name" value="HATPase_c"/>
    <property type="match status" value="1"/>
</dbReference>
<dbReference type="SMART" id="SM00304">
    <property type="entry name" value="HAMP"/>
    <property type="match status" value="1"/>
</dbReference>
<dbReference type="InterPro" id="IPR003660">
    <property type="entry name" value="HAMP_dom"/>
</dbReference>
<dbReference type="CDD" id="cd00082">
    <property type="entry name" value="HisKA"/>
    <property type="match status" value="1"/>
</dbReference>
<evidence type="ECO:0000256" key="8">
    <source>
        <dbReference type="ARBA" id="ARBA00022989"/>
    </source>
</evidence>
<dbReference type="RefSeq" id="WP_320689586.1">
    <property type="nucleotide sequence ID" value="NZ_JAXBLV010000237.1"/>
</dbReference>
<feature type="transmembrane region" description="Helical" evidence="11">
    <location>
        <begin position="166"/>
        <end position="189"/>
    </location>
</feature>
<dbReference type="PROSITE" id="PS50109">
    <property type="entry name" value="HIS_KIN"/>
    <property type="match status" value="1"/>
</dbReference>
<evidence type="ECO:0000313" key="16">
    <source>
        <dbReference type="Proteomes" id="UP001272242"/>
    </source>
</evidence>
<keyword evidence="16" id="KW-1185">Reference proteome</keyword>
<dbReference type="Pfam" id="PF00672">
    <property type="entry name" value="HAMP"/>
    <property type="match status" value="1"/>
</dbReference>
<evidence type="ECO:0000256" key="10">
    <source>
        <dbReference type="ARBA" id="ARBA00023136"/>
    </source>
</evidence>
<dbReference type="Gene3D" id="6.10.340.10">
    <property type="match status" value="1"/>
</dbReference>
<dbReference type="PANTHER" id="PTHR45436">
    <property type="entry name" value="SENSOR HISTIDINE KINASE YKOH"/>
    <property type="match status" value="1"/>
</dbReference>
<reference evidence="16" key="1">
    <citation type="journal article" date="2023" name="Mar. Drugs">
        <title>Gemmata algarum, a Novel Planctomycete Isolated from an Algal Mat, Displays Antimicrobial Activity.</title>
        <authorList>
            <person name="Kumar G."/>
            <person name="Kallscheuer N."/>
            <person name="Kashif M."/>
            <person name="Ahamad S."/>
            <person name="Jagadeeshwari U."/>
            <person name="Pannikurungottu S."/>
            <person name="Haufschild T."/>
            <person name="Kabuu M."/>
            <person name="Sasikala C."/>
            <person name="Jogler C."/>
            <person name="Ramana C."/>
        </authorList>
    </citation>
    <scope>NUCLEOTIDE SEQUENCE [LARGE SCALE GENOMIC DNA]</scope>
    <source>
        <strain evidence="16">JC673</strain>
    </source>
</reference>
<dbReference type="SUPFAM" id="SSF55874">
    <property type="entry name" value="ATPase domain of HSP90 chaperone/DNA topoisomerase II/histidine kinase"/>
    <property type="match status" value="1"/>
</dbReference>
<organism evidence="15 16">
    <name type="scientific">Gemmata algarum</name>
    <dbReference type="NCBI Taxonomy" id="2975278"/>
    <lineage>
        <taxon>Bacteria</taxon>
        <taxon>Pseudomonadati</taxon>
        <taxon>Planctomycetota</taxon>
        <taxon>Planctomycetia</taxon>
        <taxon>Gemmatales</taxon>
        <taxon>Gemmataceae</taxon>
        <taxon>Gemmata</taxon>
    </lineage>
</organism>
<dbReference type="EMBL" id="JAXBLV010000237">
    <property type="protein sequence ID" value="MDY3563378.1"/>
    <property type="molecule type" value="Genomic_DNA"/>
</dbReference>
<keyword evidence="5" id="KW-0808">Transferase</keyword>
<keyword evidence="6 11" id="KW-0812">Transmembrane</keyword>
<gene>
    <name evidence="15" type="ORF">R5W23_004880</name>
</gene>
<dbReference type="InterPro" id="IPR005467">
    <property type="entry name" value="His_kinase_dom"/>
</dbReference>
<comment type="caution">
    <text evidence="15">The sequence shown here is derived from an EMBL/GenBank/DDBJ whole genome shotgun (WGS) entry which is preliminary data.</text>
</comment>
<dbReference type="PRINTS" id="PR00344">
    <property type="entry name" value="BCTRLSENSOR"/>
</dbReference>
<dbReference type="InterPro" id="IPR036890">
    <property type="entry name" value="HATPase_C_sf"/>
</dbReference>
<dbReference type="Pfam" id="PF00512">
    <property type="entry name" value="HisKA"/>
    <property type="match status" value="1"/>
</dbReference>
<feature type="domain" description="HAMP" evidence="14">
    <location>
        <begin position="195"/>
        <end position="248"/>
    </location>
</feature>
<feature type="domain" description="Histidine kinase" evidence="13">
    <location>
        <begin position="256"/>
        <end position="470"/>
    </location>
</feature>
<dbReference type="PANTHER" id="PTHR45436:SF15">
    <property type="entry name" value="SENSOR HISTIDINE KINASE CUSS"/>
    <property type="match status" value="1"/>
</dbReference>
<sequence>MSLTTRLLLFSQAALAAVLVVFCSVLYAVAHWYVHHAAVASADRSAATLVASVDIEADAVEWEPSDRDVSLGPGPLGGTVYWYVTDARGTPVDRSPAPGTAELIAASGPGTDEPSAEGWVLSRRLVHPPGAAGLLLTRDRTKEETEKGEYPALVFTTGVRTGPLHAALNALAAGLAVVSLAVWLGAWAAGRWVCRRALRPLTEMAGAARAMRAEDTGARLPPPGAKGELEELHAAMSDLLGRLRSALERERRFTAEASHQLRTPLGTILGQVEVALRRPRPPEEYERVLEVVRRQAAELTRSVEALLFLARSDADAPPPRTEPVDLRQWVPEFLATLTSRARHGDISFEPEPRAALRVAAHPPLLRELVGNLIDNALKYSPPGAPVVVRAFTEGASAVIAVEDRGPGIDAADLPHVFEPFFRSGRATALPGSGLGLAVVARLAAAFGGRVAAENRPDGGARFRVTLPALADEENFIRTSRGY</sequence>
<feature type="signal peptide" evidence="12">
    <location>
        <begin position="1"/>
        <end position="16"/>
    </location>
</feature>
<protein>
    <recommendedName>
        <fullName evidence="3">histidine kinase</fullName>
        <ecNumber evidence="3">2.7.13.3</ecNumber>
    </recommendedName>
</protein>
<dbReference type="InterPro" id="IPR036097">
    <property type="entry name" value="HisK_dim/P_sf"/>
</dbReference>
<keyword evidence="7 15" id="KW-0418">Kinase</keyword>
<evidence type="ECO:0000256" key="7">
    <source>
        <dbReference type="ARBA" id="ARBA00022777"/>
    </source>
</evidence>
<dbReference type="InterPro" id="IPR004358">
    <property type="entry name" value="Sig_transdc_His_kin-like_C"/>
</dbReference>
<proteinExistence type="predicted"/>
<dbReference type="InterPro" id="IPR050428">
    <property type="entry name" value="TCS_sensor_his_kinase"/>
</dbReference>
<dbReference type="SUPFAM" id="SSF158472">
    <property type="entry name" value="HAMP domain-like"/>
    <property type="match status" value="1"/>
</dbReference>